<dbReference type="Proteomes" id="UP000030682">
    <property type="component" value="Unassembled WGS sequence"/>
</dbReference>
<dbReference type="EMBL" id="HG810023">
    <property type="protein sequence ID" value="CDN39418.1"/>
    <property type="molecule type" value="Genomic_DNA"/>
</dbReference>
<dbReference type="HOGENOM" id="CLU_3380648_0_0_9"/>
<evidence type="ECO:0000313" key="1">
    <source>
        <dbReference type="EMBL" id="CDN39418.1"/>
    </source>
</evidence>
<reference evidence="1" key="2">
    <citation type="submission" date="2014-01" db="EMBL/GenBank/DDBJ databases">
        <authorList>
            <person name="Aslett M."/>
        </authorList>
    </citation>
    <scope>NUCLEOTIDE SEQUENCE [LARGE SCALE GENOMIC DNA]</scope>
    <source>
        <strain evidence="1">DB27</strain>
    </source>
</reference>
<reference evidence="1" key="1">
    <citation type="submission" date="2014-01" db="EMBL/GenBank/DDBJ databases">
        <title>Draft genome sequence of highly nematicidal Bacillus thuringiensis DB27.</title>
        <authorList>
            <person name="Iatsenko I."/>
            <person name="Pickard D."/>
            <person name="Corton C."/>
            <person name="Dougan G."/>
            <person name="Sommer R.J."/>
        </authorList>
    </citation>
    <scope>NUCLEOTIDE SEQUENCE [LARGE SCALE GENOMIC DNA]</scope>
    <source>
        <strain evidence="1">DB27</strain>
    </source>
</reference>
<accession>W8YD35</accession>
<sequence length="33" mass="3876">MTETLRIEELNTFLPLASLESLPAEEQKMHLQY</sequence>
<name>W8YD35_BACTU</name>
<protein>
    <submittedName>
        <fullName evidence="1">Uncharacterized protein</fullName>
    </submittedName>
</protein>
<gene>
    <name evidence="1" type="ORF">BTDB27_p000081</name>
</gene>
<dbReference type="AlphaFoldDB" id="W8YD35"/>
<proteinExistence type="predicted"/>
<organism evidence="1">
    <name type="scientific">Bacillus thuringiensis DB27</name>
    <dbReference type="NCBI Taxonomy" id="1431339"/>
    <lineage>
        <taxon>Bacteria</taxon>
        <taxon>Bacillati</taxon>
        <taxon>Bacillota</taxon>
        <taxon>Bacilli</taxon>
        <taxon>Bacillales</taxon>
        <taxon>Bacillaceae</taxon>
        <taxon>Bacillus</taxon>
        <taxon>Bacillus cereus group</taxon>
    </lineage>
</organism>